<dbReference type="STRING" id="439219.SAMN02910293_00321"/>
<dbReference type="EMBL" id="FMXP01000004">
    <property type="protein sequence ID" value="SDB06686.1"/>
    <property type="molecule type" value="Genomic_DNA"/>
</dbReference>
<keyword evidence="1" id="KW-0812">Transmembrane</keyword>
<reference evidence="2 3" key="1">
    <citation type="submission" date="2016-10" db="EMBL/GenBank/DDBJ databases">
        <authorList>
            <person name="de Groot N.N."/>
        </authorList>
    </citation>
    <scope>NUCLEOTIDE SEQUENCE [LARGE SCALE GENOMIC DNA]</scope>
    <source>
        <strain evidence="2 3">A-4</strain>
    </source>
</reference>
<protein>
    <submittedName>
        <fullName evidence="2">Uncharacterized protein</fullName>
    </submittedName>
</protein>
<evidence type="ECO:0000313" key="2">
    <source>
        <dbReference type="EMBL" id="SDB06686.1"/>
    </source>
</evidence>
<feature type="transmembrane region" description="Helical" evidence="1">
    <location>
        <begin position="7"/>
        <end position="25"/>
    </location>
</feature>
<organism evidence="2 3">
    <name type="scientific">Streptococcus henryi</name>
    <dbReference type="NCBI Taxonomy" id="439219"/>
    <lineage>
        <taxon>Bacteria</taxon>
        <taxon>Bacillati</taxon>
        <taxon>Bacillota</taxon>
        <taxon>Bacilli</taxon>
        <taxon>Lactobacillales</taxon>
        <taxon>Streptococcaceae</taxon>
        <taxon>Streptococcus</taxon>
    </lineage>
</organism>
<proteinExistence type="predicted"/>
<keyword evidence="1" id="KW-0472">Membrane</keyword>
<feature type="transmembrane region" description="Helical" evidence="1">
    <location>
        <begin position="31"/>
        <end position="48"/>
    </location>
</feature>
<dbReference type="RefSeq" id="WP_014294868.1">
    <property type="nucleotide sequence ID" value="NZ_FMXP01000004.1"/>
</dbReference>
<name>A0A1G6AEF6_9STRE</name>
<keyword evidence="1" id="KW-1133">Transmembrane helix</keyword>
<sequence>MKKYIPLICFLLFIVFLGITVRAFLADKTLMVADGLLSIVFFISFLITRKKL</sequence>
<keyword evidence="3" id="KW-1185">Reference proteome</keyword>
<dbReference type="AlphaFoldDB" id="A0A1G6AEF6"/>
<evidence type="ECO:0000256" key="1">
    <source>
        <dbReference type="SAM" id="Phobius"/>
    </source>
</evidence>
<accession>A0A1G6AEF6</accession>
<dbReference type="Proteomes" id="UP000182508">
    <property type="component" value="Unassembled WGS sequence"/>
</dbReference>
<gene>
    <name evidence="2" type="ORF">SAMN02910293_00321</name>
</gene>
<evidence type="ECO:0000313" key="3">
    <source>
        <dbReference type="Proteomes" id="UP000182508"/>
    </source>
</evidence>